<sequence length="108" mass="11965">MEPDNDQGASTVTTVSERTRSVIETNGFLVRISQDKSLPDNVREQARKLLRHYPTPEAVRLAGRCEAVRQDEVSKLACSLKALHPALATWPLLDPFFCDSTVQDTPAS</sequence>
<organism evidence="1 2">
    <name type="scientific">Pseudomonas edaphica</name>
    <dbReference type="NCBI Taxonomy" id="2006980"/>
    <lineage>
        <taxon>Bacteria</taxon>
        <taxon>Pseudomonadati</taxon>
        <taxon>Pseudomonadota</taxon>
        <taxon>Gammaproteobacteria</taxon>
        <taxon>Pseudomonadales</taxon>
        <taxon>Pseudomonadaceae</taxon>
        <taxon>Pseudomonas</taxon>
    </lineage>
</organism>
<accession>A0A7Y7VA39</accession>
<comment type="caution">
    <text evidence="1">The sequence shown here is derived from an EMBL/GenBank/DDBJ whole genome shotgun (WGS) entry which is preliminary data.</text>
</comment>
<dbReference type="Proteomes" id="UP000560470">
    <property type="component" value="Unassembled WGS sequence"/>
</dbReference>
<name>A0A7Y7VA39_9PSED</name>
<evidence type="ECO:0000313" key="1">
    <source>
        <dbReference type="EMBL" id="NVZ60379.1"/>
    </source>
</evidence>
<dbReference type="InterPro" id="IPR049723">
    <property type="entry name" value="BPSL0761-like"/>
</dbReference>
<evidence type="ECO:0000313" key="2">
    <source>
        <dbReference type="Proteomes" id="UP000560470"/>
    </source>
</evidence>
<dbReference type="AlphaFoldDB" id="A0A7Y7VA39"/>
<proteinExistence type="predicted"/>
<protein>
    <submittedName>
        <fullName evidence="1">Uncharacterized protein</fullName>
    </submittedName>
</protein>
<dbReference type="NCBIfam" id="NF041728">
    <property type="entry name" value="BPSL0761_fam"/>
    <property type="match status" value="1"/>
</dbReference>
<gene>
    <name evidence="1" type="ORF">HX797_29375</name>
</gene>
<dbReference type="EMBL" id="JACAOZ010000051">
    <property type="protein sequence ID" value="NVZ60379.1"/>
    <property type="molecule type" value="Genomic_DNA"/>
</dbReference>
<reference evidence="1 2" key="1">
    <citation type="submission" date="2020-04" db="EMBL/GenBank/DDBJ databases">
        <title>Molecular characterization of pseudomonads from Agaricus bisporus reveal novel blotch 2 pathogens in Western Europe.</title>
        <authorList>
            <person name="Taparia T."/>
            <person name="Krijger M."/>
            <person name="Haynes E."/>
            <person name="Elpinstone J.G."/>
            <person name="Noble R."/>
            <person name="Van Der Wolf J."/>
        </authorList>
    </citation>
    <scope>NUCLEOTIDE SEQUENCE [LARGE SCALE GENOMIC DNA]</scope>
    <source>
        <strain evidence="1 2">B7002</strain>
    </source>
</reference>